<organism evidence="5 6">
    <name type="scientific">Cladorrhinum samala</name>
    <dbReference type="NCBI Taxonomy" id="585594"/>
    <lineage>
        <taxon>Eukaryota</taxon>
        <taxon>Fungi</taxon>
        <taxon>Dikarya</taxon>
        <taxon>Ascomycota</taxon>
        <taxon>Pezizomycotina</taxon>
        <taxon>Sordariomycetes</taxon>
        <taxon>Sordariomycetidae</taxon>
        <taxon>Sordariales</taxon>
        <taxon>Podosporaceae</taxon>
        <taxon>Cladorrhinum</taxon>
    </lineage>
</organism>
<name>A0AAV9HP27_9PEZI</name>
<dbReference type="Proteomes" id="UP001321749">
    <property type="component" value="Unassembled WGS sequence"/>
</dbReference>
<feature type="compositionally biased region" description="Basic and acidic residues" evidence="3">
    <location>
        <begin position="9"/>
        <end position="22"/>
    </location>
</feature>
<evidence type="ECO:0000256" key="3">
    <source>
        <dbReference type="SAM" id="MobiDB-lite"/>
    </source>
</evidence>
<reference evidence="5" key="1">
    <citation type="journal article" date="2023" name="Mol. Phylogenet. Evol.">
        <title>Genome-scale phylogeny and comparative genomics of the fungal order Sordariales.</title>
        <authorList>
            <person name="Hensen N."/>
            <person name="Bonometti L."/>
            <person name="Westerberg I."/>
            <person name="Brannstrom I.O."/>
            <person name="Guillou S."/>
            <person name="Cros-Aarteil S."/>
            <person name="Calhoun S."/>
            <person name="Haridas S."/>
            <person name="Kuo A."/>
            <person name="Mondo S."/>
            <person name="Pangilinan J."/>
            <person name="Riley R."/>
            <person name="LaButti K."/>
            <person name="Andreopoulos B."/>
            <person name="Lipzen A."/>
            <person name="Chen C."/>
            <person name="Yan M."/>
            <person name="Daum C."/>
            <person name="Ng V."/>
            <person name="Clum A."/>
            <person name="Steindorff A."/>
            <person name="Ohm R.A."/>
            <person name="Martin F."/>
            <person name="Silar P."/>
            <person name="Natvig D.O."/>
            <person name="Lalanne C."/>
            <person name="Gautier V."/>
            <person name="Ament-Velasquez S.L."/>
            <person name="Kruys A."/>
            <person name="Hutchinson M.I."/>
            <person name="Powell A.J."/>
            <person name="Barry K."/>
            <person name="Miller A.N."/>
            <person name="Grigoriev I.V."/>
            <person name="Debuchy R."/>
            <person name="Gladieux P."/>
            <person name="Hiltunen Thoren M."/>
            <person name="Johannesson H."/>
        </authorList>
    </citation>
    <scope>NUCLEOTIDE SEQUENCE</scope>
    <source>
        <strain evidence="5">PSN324</strain>
    </source>
</reference>
<accession>A0AAV9HP27</accession>
<dbReference type="GO" id="GO:0005524">
    <property type="term" value="F:ATP binding"/>
    <property type="evidence" value="ECO:0007669"/>
    <property type="project" value="UniProtKB-KW"/>
</dbReference>
<dbReference type="PANTHER" id="PTHR11772:SF17">
    <property type="entry name" value="ASPARAGINE SYNTHETASE (EUROFUNG)"/>
    <property type="match status" value="1"/>
</dbReference>
<feature type="domain" description="Glutamine amidotransferase type-2" evidence="4">
    <location>
        <begin position="1"/>
        <end position="213"/>
    </location>
</feature>
<evidence type="ECO:0000259" key="4">
    <source>
        <dbReference type="PROSITE" id="PS51278"/>
    </source>
</evidence>
<dbReference type="InterPro" id="IPR050795">
    <property type="entry name" value="Asn_Synthetase"/>
</dbReference>
<dbReference type="Pfam" id="PF13522">
    <property type="entry name" value="GATase_6"/>
    <property type="match status" value="1"/>
</dbReference>
<dbReference type="GO" id="GO:0004066">
    <property type="term" value="F:asparagine synthase (glutamine-hydrolyzing) activity"/>
    <property type="evidence" value="ECO:0007669"/>
    <property type="project" value="TreeGrafter"/>
</dbReference>
<dbReference type="EMBL" id="MU864995">
    <property type="protein sequence ID" value="KAK4461197.1"/>
    <property type="molecule type" value="Genomic_DNA"/>
</dbReference>
<evidence type="ECO:0000313" key="6">
    <source>
        <dbReference type="Proteomes" id="UP001321749"/>
    </source>
</evidence>
<evidence type="ECO:0000256" key="2">
    <source>
        <dbReference type="ARBA" id="ARBA00022840"/>
    </source>
</evidence>
<keyword evidence="2" id="KW-0067">ATP-binding</keyword>
<protein>
    <submittedName>
        <fullName evidence="5">Nucleophile aminohydrolase</fullName>
    </submittedName>
</protein>
<dbReference type="InterPro" id="IPR029055">
    <property type="entry name" value="Ntn_hydrolases_N"/>
</dbReference>
<dbReference type="PANTHER" id="PTHR11772">
    <property type="entry name" value="ASPARAGINE SYNTHETASE"/>
    <property type="match status" value="1"/>
</dbReference>
<dbReference type="GO" id="GO:0006529">
    <property type="term" value="P:asparagine biosynthetic process"/>
    <property type="evidence" value="ECO:0007669"/>
    <property type="project" value="TreeGrafter"/>
</dbReference>
<dbReference type="AlphaFoldDB" id="A0AAV9HP27"/>
<dbReference type="InterPro" id="IPR017932">
    <property type="entry name" value="GATase_2_dom"/>
</dbReference>
<proteinExistence type="predicted"/>
<evidence type="ECO:0000256" key="1">
    <source>
        <dbReference type="ARBA" id="ARBA00022741"/>
    </source>
</evidence>
<evidence type="ECO:0000313" key="5">
    <source>
        <dbReference type="EMBL" id="KAK4461197.1"/>
    </source>
</evidence>
<dbReference type="SUPFAM" id="SSF56235">
    <property type="entry name" value="N-terminal nucleophile aminohydrolases (Ntn hydrolases)"/>
    <property type="match status" value="1"/>
</dbReference>
<keyword evidence="1" id="KW-0547">Nucleotide-binding</keyword>
<keyword evidence="6" id="KW-1185">Reference proteome</keyword>
<sequence>METVPHSTPQKDSEKKDPEPASKPRFSQSLSEIVHRGPDAWGMWVSTDGSVGLAHNCLAINDLSPSGAQPIHDPSGSVHAVVNGEIYDHDRIRSELMGSPHSYGFKPSSDSELVVGLLPFFNDFYKRWRHLIWPATLTVDGCDSWPGFKERTITVGIELGRVAVRLLNQEQGKLALQVPACCYPGLLGKPGVELRINTTYCGIACDSGVPGLS</sequence>
<reference evidence="5" key="2">
    <citation type="submission" date="2023-06" db="EMBL/GenBank/DDBJ databases">
        <authorList>
            <consortium name="Lawrence Berkeley National Laboratory"/>
            <person name="Mondo S.J."/>
            <person name="Hensen N."/>
            <person name="Bonometti L."/>
            <person name="Westerberg I."/>
            <person name="Brannstrom I.O."/>
            <person name="Guillou S."/>
            <person name="Cros-Aarteil S."/>
            <person name="Calhoun S."/>
            <person name="Haridas S."/>
            <person name="Kuo A."/>
            <person name="Pangilinan J."/>
            <person name="Riley R."/>
            <person name="Labutti K."/>
            <person name="Andreopoulos B."/>
            <person name="Lipzen A."/>
            <person name="Chen C."/>
            <person name="Yanf M."/>
            <person name="Daum C."/>
            <person name="Ng V."/>
            <person name="Clum A."/>
            <person name="Steindorff A."/>
            <person name="Ohm R."/>
            <person name="Martin F."/>
            <person name="Silar P."/>
            <person name="Natvig D."/>
            <person name="Lalanne C."/>
            <person name="Gautier V."/>
            <person name="Ament-Velasquez S.L."/>
            <person name="Kruys A."/>
            <person name="Hutchinson M.I."/>
            <person name="Powell A.J."/>
            <person name="Barry K."/>
            <person name="Miller A.N."/>
            <person name="Grigoriev I.V."/>
            <person name="Debuchy R."/>
            <person name="Gladieux P."/>
            <person name="Thoren M.H."/>
            <person name="Johannesson H."/>
        </authorList>
    </citation>
    <scope>NUCLEOTIDE SEQUENCE</scope>
    <source>
        <strain evidence="5">PSN324</strain>
    </source>
</reference>
<gene>
    <name evidence="5" type="ORF">QBC42DRAFT_347347</name>
</gene>
<dbReference type="GO" id="GO:0005829">
    <property type="term" value="C:cytosol"/>
    <property type="evidence" value="ECO:0007669"/>
    <property type="project" value="TreeGrafter"/>
</dbReference>
<dbReference type="PROSITE" id="PS51278">
    <property type="entry name" value="GATASE_TYPE_2"/>
    <property type="match status" value="1"/>
</dbReference>
<feature type="region of interest" description="Disordered" evidence="3">
    <location>
        <begin position="1"/>
        <end position="28"/>
    </location>
</feature>
<dbReference type="Gene3D" id="3.60.20.10">
    <property type="entry name" value="Glutamine Phosphoribosylpyrophosphate, subunit 1, domain 1"/>
    <property type="match status" value="1"/>
</dbReference>
<comment type="caution">
    <text evidence="5">The sequence shown here is derived from an EMBL/GenBank/DDBJ whole genome shotgun (WGS) entry which is preliminary data.</text>
</comment>